<comment type="caution">
    <text evidence="2">The sequence shown here is derived from an EMBL/GenBank/DDBJ whole genome shotgun (WGS) entry which is preliminary data.</text>
</comment>
<dbReference type="InterPro" id="IPR005123">
    <property type="entry name" value="Oxoglu/Fe-dep_dioxygenase_dom"/>
</dbReference>
<dbReference type="RefSeq" id="WP_229680779.1">
    <property type="nucleotide sequence ID" value="NZ_BMIJ01000006.1"/>
</dbReference>
<dbReference type="Gene3D" id="2.60.120.590">
    <property type="entry name" value="Alpha-ketoglutarate-dependent dioxygenase AlkB-like"/>
    <property type="match status" value="1"/>
</dbReference>
<dbReference type="PANTHER" id="PTHR31212:SF4">
    <property type="entry name" value="ALPHA-KETOGLUTARATE-DEPENDENT DIOXYGENASE ALKB HOMOLOG 3"/>
    <property type="match status" value="1"/>
</dbReference>
<dbReference type="SUPFAM" id="SSF51197">
    <property type="entry name" value="Clavaminate synthase-like"/>
    <property type="match status" value="1"/>
</dbReference>
<dbReference type="PANTHER" id="PTHR31212">
    <property type="entry name" value="ALPHA-KETOGLUTARATE-DEPENDENT DIOXYGENASE ALKB HOMOLOG 3"/>
    <property type="match status" value="1"/>
</dbReference>
<evidence type="ECO:0000313" key="3">
    <source>
        <dbReference type="Proteomes" id="UP000629025"/>
    </source>
</evidence>
<dbReference type="InterPro" id="IPR037151">
    <property type="entry name" value="AlkB-like_sf"/>
</dbReference>
<dbReference type="Pfam" id="PF13532">
    <property type="entry name" value="2OG-FeII_Oxy_2"/>
    <property type="match status" value="1"/>
</dbReference>
<dbReference type="PROSITE" id="PS51471">
    <property type="entry name" value="FE2OG_OXY"/>
    <property type="match status" value="1"/>
</dbReference>
<proteinExistence type="predicted"/>
<feature type="domain" description="Fe2OG dioxygenase" evidence="1">
    <location>
        <begin position="102"/>
        <end position="199"/>
    </location>
</feature>
<accession>A0ABQ1KIR7</accession>
<reference evidence="3" key="1">
    <citation type="journal article" date="2019" name="Int. J. Syst. Evol. Microbiol.">
        <title>The Global Catalogue of Microorganisms (GCM) 10K type strain sequencing project: providing services to taxonomists for standard genome sequencing and annotation.</title>
        <authorList>
            <consortium name="The Broad Institute Genomics Platform"/>
            <consortium name="The Broad Institute Genome Sequencing Center for Infectious Disease"/>
            <person name="Wu L."/>
            <person name="Ma J."/>
        </authorList>
    </citation>
    <scope>NUCLEOTIDE SEQUENCE [LARGE SCALE GENOMIC DNA]</scope>
    <source>
        <strain evidence="3">CGMCC 1.15341</strain>
    </source>
</reference>
<evidence type="ECO:0000313" key="2">
    <source>
        <dbReference type="EMBL" id="GGC01660.1"/>
    </source>
</evidence>
<dbReference type="InterPro" id="IPR032854">
    <property type="entry name" value="ALKBH3"/>
</dbReference>
<gene>
    <name evidence="2" type="ORF">GCM10011352_29750</name>
</gene>
<organism evidence="2 3">
    <name type="scientific">Marinobacterium zhoushanense</name>
    <dbReference type="NCBI Taxonomy" id="1679163"/>
    <lineage>
        <taxon>Bacteria</taxon>
        <taxon>Pseudomonadati</taxon>
        <taxon>Pseudomonadota</taxon>
        <taxon>Gammaproteobacteria</taxon>
        <taxon>Oceanospirillales</taxon>
        <taxon>Oceanospirillaceae</taxon>
        <taxon>Marinobacterium</taxon>
    </lineage>
</organism>
<dbReference type="EMBL" id="BMIJ01000006">
    <property type="protein sequence ID" value="GGC01660.1"/>
    <property type="molecule type" value="Genomic_DNA"/>
</dbReference>
<dbReference type="InterPro" id="IPR027450">
    <property type="entry name" value="AlkB-like"/>
</dbReference>
<keyword evidence="3" id="KW-1185">Reference proteome</keyword>
<evidence type="ECO:0000259" key="1">
    <source>
        <dbReference type="PROSITE" id="PS51471"/>
    </source>
</evidence>
<protein>
    <submittedName>
        <fullName evidence="2">2OG-Fe(II) oxygenase</fullName>
    </submittedName>
</protein>
<dbReference type="Proteomes" id="UP000629025">
    <property type="component" value="Unassembled WGS sequence"/>
</dbReference>
<sequence length="202" mass="23587">MKRRRFPPFSPPLSPLSELGVVQGFYSADESQHLYERLLHENAWPDNHYCVDGRVFELPRQQTWHADPGIRYSYSNNLLQTRDWTPLLSDIRAKIERHLNVQFNSVLVNLYRNGQDYVGWHADDERELGESPVIASLTLGATRTFAWQHKDSQEEGRMALESGTLLVMKPGFQHHWFHSIPRDPKVKEGRINLTFRKVIPLK</sequence>
<name>A0ABQ1KIR7_9GAMM</name>